<keyword evidence="3" id="KW-1185">Reference proteome</keyword>
<feature type="coiled-coil region" evidence="1">
    <location>
        <begin position="98"/>
        <end position="144"/>
    </location>
</feature>
<organism evidence="2 3">
    <name type="scientific">Butyricimonas faecihominis</name>
    <dbReference type="NCBI Taxonomy" id="1472416"/>
    <lineage>
        <taxon>Bacteria</taxon>
        <taxon>Pseudomonadati</taxon>
        <taxon>Bacteroidota</taxon>
        <taxon>Bacteroidia</taxon>
        <taxon>Bacteroidales</taxon>
        <taxon>Odoribacteraceae</taxon>
        <taxon>Butyricimonas</taxon>
    </lineage>
</organism>
<dbReference type="SUPFAM" id="SSF47661">
    <property type="entry name" value="t-snare proteins"/>
    <property type="match status" value="1"/>
</dbReference>
<dbReference type="Proteomes" id="UP000546007">
    <property type="component" value="Unassembled WGS sequence"/>
</dbReference>
<dbReference type="GO" id="GO:0016020">
    <property type="term" value="C:membrane"/>
    <property type="evidence" value="ECO:0007669"/>
    <property type="project" value="InterPro"/>
</dbReference>
<sequence>MAGSIISAHKGVLKRYQNRGIEQKYLEEHDSIKYEQKEDKEKIECLKKFAKENNLILERKKNNPSKNVDKDTKSEINELITSITSKIKDNKKLSDKDIDSFIEQLNNLIQTIKSEKSKIIDRMKQTIEAEIEKYKKELDRLNSIN</sequence>
<reference evidence="2 3" key="1">
    <citation type="submission" date="2020-08" db="EMBL/GenBank/DDBJ databases">
        <title>Genomic Encyclopedia of Type Strains, Phase IV (KMG-IV): sequencing the most valuable type-strain genomes for metagenomic binning, comparative biology and taxonomic classification.</title>
        <authorList>
            <person name="Goeker M."/>
        </authorList>
    </citation>
    <scope>NUCLEOTIDE SEQUENCE [LARGE SCALE GENOMIC DNA]</scope>
    <source>
        <strain evidence="2 3">DSM 105721</strain>
    </source>
</reference>
<proteinExistence type="predicted"/>
<dbReference type="GO" id="GO:0016192">
    <property type="term" value="P:vesicle-mediated transport"/>
    <property type="evidence" value="ECO:0007669"/>
    <property type="project" value="InterPro"/>
</dbReference>
<gene>
    <name evidence="2" type="ORF">GGR14_000829</name>
</gene>
<evidence type="ECO:0000313" key="3">
    <source>
        <dbReference type="Proteomes" id="UP000546007"/>
    </source>
</evidence>
<dbReference type="EMBL" id="JACIES010000001">
    <property type="protein sequence ID" value="MBB4025068.1"/>
    <property type="molecule type" value="Genomic_DNA"/>
</dbReference>
<accession>A0A7W6HV74</accession>
<comment type="caution">
    <text evidence="2">The sequence shown here is derived from an EMBL/GenBank/DDBJ whole genome shotgun (WGS) entry which is preliminary data.</text>
</comment>
<protein>
    <submittedName>
        <fullName evidence="2">Molecular chaperone DnaK (HSP70)</fullName>
    </submittedName>
</protein>
<evidence type="ECO:0000256" key="1">
    <source>
        <dbReference type="SAM" id="Coils"/>
    </source>
</evidence>
<dbReference type="InterPro" id="IPR010989">
    <property type="entry name" value="SNARE"/>
</dbReference>
<keyword evidence="1" id="KW-0175">Coiled coil</keyword>
<name>A0A7W6HV74_9BACT</name>
<dbReference type="AlphaFoldDB" id="A0A7W6HV74"/>
<dbReference type="RefSeq" id="WP_151412178.1">
    <property type="nucleotide sequence ID" value="NZ_AP028155.1"/>
</dbReference>
<evidence type="ECO:0000313" key="2">
    <source>
        <dbReference type="EMBL" id="MBB4025068.1"/>
    </source>
</evidence>
<dbReference type="GeneID" id="93101278"/>